<dbReference type="GO" id="GO:0006355">
    <property type="term" value="P:regulation of DNA-templated transcription"/>
    <property type="evidence" value="ECO:0007669"/>
    <property type="project" value="InterPro"/>
</dbReference>
<dbReference type="Gene3D" id="2.170.150.80">
    <property type="entry name" value="NAC domain"/>
    <property type="match status" value="1"/>
</dbReference>
<dbReference type="OrthoDB" id="1305923at2759"/>
<evidence type="ECO:0000256" key="2">
    <source>
        <dbReference type="ARBA" id="ARBA00023125"/>
    </source>
</evidence>
<protein>
    <recommendedName>
        <fullName evidence="5">NAC domain-containing protein</fullName>
    </recommendedName>
</protein>
<dbReference type="Pfam" id="PF02365">
    <property type="entry name" value="NAM"/>
    <property type="match status" value="1"/>
</dbReference>
<evidence type="ECO:0000259" key="5">
    <source>
        <dbReference type="Pfam" id="PF02365"/>
    </source>
</evidence>
<keyword evidence="3" id="KW-0804">Transcription</keyword>
<sequence>MTMTMGYSPHHGDEQNNNGPFLVAHRDCTTSWFRPIDEELISYLLKFVCGKPIEGDHIRMLDLYGNKKPCDIFDDLSPDGEFTDVNYLFTQLMKKSTGGKNIKRTVLGGGDT</sequence>
<reference evidence="7" key="2">
    <citation type="journal article" date="2017" name="J. Anim. Genet.">
        <title>Multiple reference genome sequences of hot pepper reveal the massive evolution of plant disease resistance genes by retroduplication.</title>
        <authorList>
            <person name="Kim S."/>
            <person name="Park J."/>
            <person name="Yeom S.-I."/>
            <person name="Kim Y.-M."/>
            <person name="Seo E."/>
            <person name="Kim K.-T."/>
            <person name="Kim M.-S."/>
            <person name="Lee J.M."/>
            <person name="Cheong K."/>
            <person name="Shin H.-S."/>
            <person name="Kim S.-B."/>
            <person name="Han K."/>
            <person name="Lee J."/>
            <person name="Park M."/>
            <person name="Lee H.-A."/>
            <person name="Lee H.-Y."/>
            <person name="Lee Y."/>
            <person name="Oh S."/>
            <person name="Lee J.H."/>
            <person name="Choi E."/>
            <person name="Choi E."/>
            <person name="Lee S.E."/>
            <person name="Jeon J."/>
            <person name="Kim H."/>
            <person name="Choi G."/>
            <person name="Song H."/>
            <person name="Lee J."/>
            <person name="Lee S.-C."/>
            <person name="Kwon J.-K."/>
            <person name="Lee H.-Y."/>
            <person name="Koo N."/>
            <person name="Hong Y."/>
            <person name="Kim R.W."/>
            <person name="Kang W.-H."/>
            <person name="Huh J.H."/>
            <person name="Kang B.-C."/>
            <person name="Yang T.-J."/>
            <person name="Lee Y.-H."/>
            <person name="Bennetzen J.L."/>
            <person name="Choi D."/>
        </authorList>
    </citation>
    <scope>NUCLEOTIDE SEQUENCE [LARGE SCALE GENOMIC DNA]</scope>
    <source>
        <strain evidence="7">cv. PBC81</strain>
    </source>
</reference>
<dbReference type="InterPro" id="IPR036093">
    <property type="entry name" value="NAC_dom_sf"/>
</dbReference>
<organism evidence="6 7">
    <name type="scientific">Capsicum baccatum</name>
    <name type="common">Peruvian pepper</name>
    <dbReference type="NCBI Taxonomy" id="33114"/>
    <lineage>
        <taxon>Eukaryota</taxon>
        <taxon>Viridiplantae</taxon>
        <taxon>Streptophyta</taxon>
        <taxon>Embryophyta</taxon>
        <taxon>Tracheophyta</taxon>
        <taxon>Spermatophyta</taxon>
        <taxon>Magnoliopsida</taxon>
        <taxon>eudicotyledons</taxon>
        <taxon>Gunneridae</taxon>
        <taxon>Pentapetalae</taxon>
        <taxon>asterids</taxon>
        <taxon>lamiids</taxon>
        <taxon>Solanales</taxon>
        <taxon>Solanaceae</taxon>
        <taxon>Solanoideae</taxon>
        <taxon>Capsiceae</taxon>
        <taxon>Capsicum</taxon>
    </lineage>
</organism>
<proteinExistence type="predicted"/>
<keyword evidence="4" id="KW-0539">Nucleus</keyword>
<evidence type="ECO:0000256" key="3">
    <source>
        <dbReference type="ARBA" id="ARBA00023163"/>
    </source>
</evidence>
<dbReference type="GO" id="GO:0003677">
    <property type="term" value="F:DNA binding"/>
    <property type="evidence" value="ECO:0007669"/>
    <property type="project" value="UniProtKB-KW"/>
</dbReference>
<gene>
    <name evidence="6" type="ORF">CQW23_14851</name>
</gene>
<accession>A0A2G2WKC3</accession>
<reference evidence="6 7" key="1">
    <citation type="journal article" date="2017" name="Genome Biol.">
        <title>New reference genome sequences of hot pepper reveal the massive evolution of plant disease-resistance genes by retroduplication.</title>
        <authorList>
            <person name="Kim S."/>
            <person name="Park J."/>
            <person name="Yeom S.I."/>
            <person name="Kim Y.M."/>
            <person name="Seo E."/>
            <person name="Kim K.T."/>
            <person name="Kim M.S."/>
            <person name="Lee J.M."/>
            <person name="Cheong K."/>
            <person name="Shin H.S."/>
            <person name="Kim S.B."/>
            <person name="Han K."/>
            <person name="Lee J."/>
            <person name="Park M."/>
            <person name="Lee H.A."/>
            <person name="Lee H.Y."/>
            <person name="Lee Y."/>
            <person name="Oh S."/>
            <person name="Lee J.H."/>
            <person name="Choi E."/>
            <person name="Choi E."/>
            <person name="Lee S.E."/>
            <person name="Jeon J."/>
            <person name="Kim H."/>
            <person name="Choi G."/>
            <person name="Song H."/>
            <person name="Lee J."/>
            <person name="Lee S.C."/>
            <person name="Kwon J.K."/>
            <person name="Lee H.Y."/>
            <person name="Koo N."/>
            <person name="Hong Y."/>
            <person name="Kim R.W."/>
            <person name="Kang W.H."/>
            <person name="Huh J.H."/>
            <person name="Kang B.C."/>
            <person name="Yang T.J."/>
            <person name="Lee Y.H."/>
            <person name="Bennetzen J.L."/>
            <person name="Choi D."/>
        </authorList>
    </citation>
    <scope>NUCLEOTIDE SEQUENCE [LARGE SCALE GENOMIC DNA]</scope>
    <source>
        <strain evidence="7">cv. PBC81</strain>
    </source>
</reference>
<feature type="domain" description="NAC" evidence="5">
    <location>
        <begin position="33"/>
        <end position="108"/>
    </location>
</feature>
<evidence type="ECO:0000313" key="6">
    <source>
        <dbReference type="EMBL" id="PHT45693.1"/>
    </source>
</evidence>
<name>A0A2G2WKC3_CAPBA</name>
<comment type="caution">
    <text evidence="6">The sequence shown here is derived from an EMBL/GenBank/DDBJ whole genome shotgun (WGS) entry which is preliminary data.</text>
</comment>
<dbReference type="EMBL" id="MLFT02000006">
    <property type="protein sequence ID" value="PHT45693.1"/>
    <property type="molecule type" value="Genomic_DNA"/>
</dbReference>
<dbReference type="Proteomes" id="UP000224567">
    <property type="component" value="Unassembled WGS sequence"/>
</dbReference>
<keyword evidence="7" id="KW-1185">Reference proteome</keyword>
<keyword evidence="1" id="KW-0805">Transcription regulation</keyword>
<evidence type="ECO:0000256" key="1">
    <source>
        <dbReference type="ARBA" id="ARBA00023015"/>
    </source>
</evidence>
<dbReference type="InterPro" id="IPR003441">
    <property type="entry name" value="NAC-dom"/>
</dbReference>
<evidence type="ECO:0000313" key="7">
    <source>
        <dbReference type="Proteomes" id="UP000224567"/>
    </source>
</evidence>
<evidence type="ECO:0000256" key="4">
    <source>
        <dbReference type="ARBA" id="ARBA00023242"/>
    </source>
</evidence>
<keyword evidence="2" id="KW-0238">DNA-binding</keyword>
<dbReference type="AlphaFoldDB" id="A0A2G2WKC3"/>